<evidence type="ECO:0000313" key="5">
    <source>
        <dbReference type="RefSeq" id="XP_056690385.1"/>
    </source>
</evidence>
<dbReference type="RefSeq" id="XP_056690385.1">
    <property type="nucleotide sequence ID" value="XM_056834407.1"/>
</dbReference>
<name>A0ABM3R461_SPIOL</name>
<dbReference type="PANTHER" id="PTHR48258">
    <property type="entry name" value="DUF4218 DOMAIN-CONTAINING PROTEIN-RELATED"/>
    <property type="match status" value="1"/>
</dbReference>
<evidence type="ECO:0000259" key="3">
    <source>
        <dbReference type="Pfam" id="PF13960"/>
    </source>
</evidence>
<organism evidence="4 5">
    <name type="scientific">Spinacia oleracea</name>
    <name type="common">Spinach</name>
    <dbReference type="NCBI Taxonomy" id="3562"/>
    <lineage>
        <taxon>Eukaryota</taxon>
        <taxon>Viridiplantae</taxon>
        <taxon>Streptophyta</taxon>
        <taxon>Embryophyta</taxon>
        <taxon>Tracheophyta</taxon>
        <taxon>Spermatophyta</taxon>
        <taxon>Magnoliopsida</taxon>
        <taxon>eudicotyledons</taxon>
        <taxon>Gunneridae</taxon>
        <taxon>Pentapetalae</taxon>
        <taxon>Caryophyllales</taxon>
        <taxon>Chenopodiaceae</taxon>
        <taxon>Chenopodioideae</taxon>
        <taxon>Anserineae</taxon>
        <taxon>Spinacia</taxon>
    </lineage>
</organism>
<dbReference type="Pfam" id="PF13952">
    <property type="entry name" value="DUF4216"/>
    <property type="match status" value="1"/>
</dbReference>
<proteinExistence type="predicted"/>
<sequence>MVTACREMHTMKPTVSNKAQPEGSIANARIMEECLAFISRYLNGIETKFNRMSRNDMDMQESLLFKLSVFQKKGNPLGKRTFKQLSFLDWKQAQLYVLMNCQEVQPFIGEYATIHGPKPSLVDWFQSQIWKLYKEGDPRVTAELLSLSRGPSKSVRSYQGYYVNGYRFHTKKRQRRRKTQNSGVVVKGDEESGEKDFFGVLKEVIELEYDAPNSGDKEPIVVLFRCVWFDVYREGRGIKRDKFGGISLNFKKFLGTNEPFAMASQVGQVYYVRVHNEPDWRTPIKTVPRNFYNFPIVEADDSDDEHDDVDVGIPNAVADDGDDVVILPRNDVPPELVNATEFESGEDEILNEEEEEDSEQDEESELDDDEEDIPEGLYDLDSSSE</sequence>
<reference evidence="5" key="2">
    <citation type="submission" date="2025-08" db="UniProtKB">
        <authorList>
            <consortium name="RefSeq"/>
        </authorList>
    </citation>
    <scope>IDENTIFICATION</scope>
    <source>
        <tissue evidence="5">Leaf</tissue>
    </source>
</reference>
<keyword evidence="4" id="KW-1185">Reference proteome</keyword>
<evidence type="ECO:0000256" key="1">
    <source>
        <dbReference type="SAM" id="MobiDB-lite"/>
    </source>
</evidence>
<feature type="domain" description="DUF4218" evidence="3">
    <location>
        <begin position="5"/>
        <end position="55"/>
    </location>
</feature>
<evidence type="ECO:0000313" key="4">
    <source>
        <dbReference type="Proteomes" id="UP000813463"/>
    </source>
</evidence>
<dbReference type="PANTHER" id="PTHR48258:SF3">
    <property type="entry name" value="FK506-BINDING PROTEIN 4-LIKE ISOFORM X1"/>
    <property type="match status" value="1"/>
</dbReference>
<dbReference type="InterPro" id="IPR025452">
    <property type="entry name" value="DUF4218"/>
</dbReference>
<feature type="domain" description="DUF4216" evidence="2">
    <location>
        <begin position="206"/>
        <end position="281"/>
    </location>
</feature>
<feature type="compositionally biased region" description="Acidic residues" evidence="1">
    <location>
        <begin position="343"/>
        <end position="374"/>
    </location>
</feature>
<protein>
    <recommendedName>
        <fullName evidence="6">DUF4216 domain-containing protein</fullName>
    </recommendedName>
</protein>
<gene>
    <name evidence="5" type="primary">LOC130465587</name>
</gene>
<evidence type="ECO:0008006" key="6">
    <source>
        <dbReference type="Google" id="ProtNLM"/>
    </source>
</evidence>
<dbReference type="GeneID" id="130465587"/>
<accession>A0ABM3R461</accession>
<evidence type="ECO:0000259" key="2">
    <source>
        <dbReference type="Pfam" id="PF13952"/>
    </source>
</evidence>
<dbReference type="Pfam" id="PF13960">
    <property type="entry name" value="DUF4218"/>
    <property type="match status" value="1"/>
</dbReference>
<dbReference type="Proteomes" id="UP000813463">
    <property type="component" value="Chromosome 1"/>
</dbReference>
<dbReference type="InterPro" id="IPR025312">
    <property type="entry name" value="DUF4216"/>
</dbReference>
<reference evidence="4" key="1">
    <citation type="journal article" date="2021" name="Nat. Commun.">
        <title>Genomic analyses provide insights into spinach domestication and the genetic basis of agronomic traits.</title>
        <authorList>
            <person name="Cai X."/>
            <person name="Sun X."/>
            <person name="Xu C."/>
            <person name="Sun H."/>
            <person name="Wang X."/>
            <person name="Ge C."/>
            <person name="Zhang Z."/>
            <person name="Wang Q."/>
            <person name="Fei Z."/>
            <person name="Jiao C."/>
            <person name="Wang Q."/>
        </authorList>
    </citation>
    <scope>NUCLEOTIDE SEQUENCE [LARGE SCALE GENOMIC DNA]</scope>
    <source>
        <strain evidence="4">cv. Varoflay</strain>
    </source>
</reference>
<feature type="region of interest" description="Disordered" evidence="1">
    <location>
        <begin position="329"/>
        <end position="385"/>
    </location>
</feature>